<dbReference type="EMBL" id="JAHBAY010000002">
    <property type="protein sequence ID" value="MBT0768211.1"/>
    <property type="molecule type" value="Genomic_DNA"/>
</dbReference>
<keyword evidence="3" id="KW-1185">Reference proteome</keyword>
<organism evidence="2 3">
    <name type="scientific">Kineosporia corallincola</name>
    <dbReference type="NCBI Taxonomy" id="2835133"/>
    <lineage>
        <taxon>Bacteria</taxon>
        <taxon>Bacillati</taxon>
        <taxon>Actinomycetota</taxon>
        <taxon>Actinomycetes</taxon>
        <taxon>Kineosporiales</taxon>
        <taxon>Kineosporiaceae</taxon>
        <taxon>Kineosporia</taxon>
    </lineage>
</organism>
<comment type="caution">
    <text evidence="2">The sequence shown here is derived from an EMBL/GenBank/DDBJ whole genome shotgun (WGS) entry which is preliminary data.</text>
</comment>
<dbReference type="Proteomes" id="UP001197247">
    <property type="component" value="Unassembled WGS sequence"/>
</dbReference>
<protein>
    <submittedName>
        <fullName evidence="2">Uncharacterized protein</fullName>
    </submittedName>
</protein>
<gene>
    <name evidence="2" type="ORF">KIH74_04710</name>
</gene>
<evidence type="ECO:0000313" key="3">
    <source>
        <dbReference type="Proteomes" id="UP001197247"/>
    </source>
</evidence>
<dbReference type="RefSeq" id="WP_214154515.1">
    <property type="nucleotide sequence ID" value="NZ_JAHBAY010000002.1"/>
</dbReference>
<reference evidence="2 3" key="1">
    <citation type="submission" date="2021-05" db="EMBL/GenBank/DDBJ databases">
        <title>Kineosporia and Streptomyces sp. nov. two new marine actinobacteria isolated from Coral.</title>
        <authorList>
            <person name="Buangrab K."/>
            <person name="Sutthacheep M."/>
            <person name="Yeemin T."/>
            <person name="Harunari E."/>
            <person name="Igarashi Y."/>
            <person name="Kanchanasin P."/>
            <person name="Tanasupawat S."/>
            <person name="Phongsopitanun W."/>
        </authorList>
    </citation>
    <scope>NUCLEOTIDE SEQUENCE [LARGE SCALE GENOMIC DNA]</scope>
    <source>
        <strain evidence="2 3">J2-2</strain>
    </source>
</reference>
<feature type="region of interest" description="Disordered" evidence="1">
    <location>
        <begin position="273"/>
        <end position="305"/>
    </location>
</feature>
<evidence type="ECO:0000256" key="1">
    <source>
        <dbReference type="SAM" id="MobiDB-lite"/>
    </source>
</evidence>
<accession>A0ABS5TAX1</accession>
<proteinExistence type="predicted"/>
<sequence length="305" mass="34172">MSVTELNSSDENYELEPKKPLITNDEWVAHLKESLTLTKEGILRFKQIIASQRDRDNLQELDSLATLEIEQEMAEKQLTHLLKTSEGEPPSQKKIFVGPILSEGTKADRTRKRYLDSLAEPAIEEPPTDKSDLGKWITSRFTTANKFLEEAKAAMLGFEAVSAAKRSSHIDAPSAVAVGFDLKTGRIVVGESSSEPHPTKGNPSTYCAEDDIVRKLSAENRLIDIKFTNAYGFRDPKENEVRDSRQLSYIGPCGPCRGLYKPSQWKDCLPKDDEWQNRKQPTQKNLMWVPKASTQHISPSPGADS</sequence>
<evidence type="ECO:0000313" key="2">
    <source>
        <dbReference type="EMBL" id="MBT0768211.1"/>
    </source>
</evidence>
<name>A0ABS5TAX1_9ACTN</name>